<evidence type="ECO:0000313" key="4">
    <source>
        <dbReference type="EMBL" id="MRX83792.1"/>
    </source>
</evidence>
<proteinExistence type="predicted"/>
<keyword evidence="2" id="KW-0732">Signal</keyword>
<dbReference type="EMBL" id="VTFY01000016">
    <property type="protein sequence ID" value="MRX83792.1"/>
    <property type="molecule type" value="Genomic_DNA"/>
</dbReference>
<protein>
    <submittedName>
        <fullName evidence="4">DUF362 domain-containing protein</fullName>
    </submittedName>
</protein>
<evidence type="ECO:0000256" key="1">
    <source>
        <dbReference type="SAM" id="MobiDB-lite"/>
    </source>
</evidence>
<feature type="signal peptide" evidence="2">
    <location>
        <begin position="1"/>
        <end position="39"/>
    </location>
</feature>
<reference evidence="5" key="1">
    <citation type="submission" date="2019-08" db="EMBL/GenBank/DDBJ databases">
        <title>Arthrobacter sp. nov., isolated from plateau pika and Tibetan wild ass.</title>
        <authorList>
            <person name="Ge Y."/>
        </authorList>
    </citation>
    <scope>NUCLEOTIDE SEQUENCE [LARGE SCALE GENOMIC DNA]</scope>
    <source>
        <strain evidence="5">HF-4214</strain>
    </source>
</reference>
<dbReference type="PROSITE" id="PS51318">
    <property type="entry name" value="TAT"/>
    <property type="match status" value="1"/>
</dbReference>
<dbReference type="PROSITE" id="PS51257">
    <property type="entry name" value="PROKAR_LIPOPROTEIN"/>
    <property type="match status" value="1"/>
</dbReference>
<gene>
    <name evidence="4" type="ORF">GJG86_15025</name>
</gene>
<dbReference type="Pfam" id="PF04015">
    <property type="entry name" value="DUF362"/>
    <property type="match status" value="1"/>
</dbReference>
<dbReference type="AlphaFoldDB" id="A0A6N7RS11"/>
<sequence>MNGARKAARMDRRTFVMGAAALGAAALSGGVLGSCADGAAEPAATPEPAAPETPEPAPDAPRAAQLPYDSAFPPHEPLGRGVGALPGRVAWVRDAAVVTWDGSGYWWQREHFDEDAVRRMVDDGIAATAGADDAASGWRALFEAHNARVGRGGGYRAGQKIVVKANMNGAGTNGSDVDSAMSYTTPVLLRALLLSLVEDAGAAASDITVYDACRIVPEHVRALCSEGALAGVRFRYNDEGGPNDAVGDEGAPIRWSADVAGDANVAPACVSEADYLISLASLKGHSYGLTLSAKNHFGSLVNSSRLRPPEAAGIHRFVSGQVMGMYTVLVDLLANVHLGDKTVLWMLDGLVPATSEGASVTAEAARWEGAPFDGGFAASLLLSQDPVALDSVGADFLINQPSVTSRNAALDGNLGVENYLHEAALVAAPPSGAAYRDGAGGPVGNLGVHEHWNNAVERLYSRDRGEAEGIELVRILR</sequence>
<evidence type="ECO:0000256" key="2">
    <source>
        <dbReference type="SAM" id="SignalP"/>
    </source>
</evidence>
<dbReference type="InterPro" id="IPR007160">
    <property type="entry name" value="DUF362"/>
</dbReference>
<evidence type="ECO:0000259" key="3">
    <source>
        <dbReference type="Pfam" id="PF04015"/>
    </source>
</evidence>
<dbReference type="Proteomes" id="UP000438093">
    <property type="component" value="Unassembled WGS sequence"/>
</dbReference>
<accession>A0A6N7RS11</accession>
<evidence type="ECO:0000313" key="5">
    <source>
        <dbReference type="Proteomes" id="UP000438093"/>
    </source>
</evidence>
<feature type="chain" id="PRO_5038666785" evidence="2">
    <location>
        <begin position="40"/>
        <end position="477"/>
    </location>
</feature>
<keyword evidence="5" id="KW-1185">Reference proteome</keyword>
<organism evidence="4 5">
    <name type="scientific">Eggerthella guodeyinii</name>
    <dbReference type="NCBI Taxonomy" id="2690837"/>
    <lineage>
        <taxon>Bacteria</taxon>
        <taxon>Bacillati</taxon>
        <taxon>Actinomycetota</taxon>
        <taxon>Coriobacteriia</taxon>
        <taxon>Eggerthellales</taxon>
        <taxon>Eggerthellaceae</taxon>
        <taxon>Eggerthella</taxon>
    </lineage>
</organism>
<dbReference type="InterPro" id="IPR006311">
    <property type="entry name" value="TAT_signal"/>
</dbReference>
<feature type="compositionally biased region" description="Pro residues" evidence="1">
    <location>
        <begin position="48"/>
        <end position="59"/>
    </location>
</feature>
<feature type="compositionally biased region" description="Low complexity" evidence="1">
    <location>
        <begin position="38"/>
        <end position="47"/>
    </location>
</feature>
<feature type="region of interest" description="Disordered" evidence="1">
    <location>
        <begin position="38"/>
        <end position="67"/>
    </location>
</feature>
<name>A0A6N7RS11_9ACTN</name>
<feature type="domain" description="DUF362" evidence="3">
    <location>
        <begin position="161"/>
        <end position="395"/>
    </location>
</feature>
<comment type="caution">
    <text evidence="4">The sequence shown here is derived from an EMBL/GenBank/DDBJ whole genome shotgun (WGS) entry which is preliminary data.</text>
</comment>